<evidence type="ECO:0000313" key="3">
    <source>
        <dbReference type="WBParaSite" id="PEQ_0000523501-mRNA-1"/>
    </source>
</evidence>
<organism evidence="2 3">
    <name type="scientific">Parascaris equorum</name>
    <name type="common">Equine roundworm</name>
    <dbReference type="NCBI Taxonomy" id="6256"/>
    <lineage>
        <taxon>Eukaryota</taxon>
        <taxon>Metazoa</taxon>
        <taxon>Ecdysozoa</taxon>
        <taxon>Nematoda</taxon>
        <taxon>Chromadorea</taxon>
        <taxon>Rhabditida</taxon>
        <taxon>Spirurina</taxon>
        <taxon>Ascaridomorpha</taxon>
        <taxon>Ascaridoidea</taxon>
        <taxon>Ascarididae</taxon>
        <taxon>Parascaris</taxon>
    </lineage>
</organism>
<keyword evidence="2" id="KW-1185">Reference proteome</keyword>
<dbReference type="WBParaSite" id="PEQ_0000523501-mRNA-1">
    <property type="protein sequence ID" value="PEQ_0000523501-mRNA-1"/>
    <property type="gene ID" value="PEQ_0000523501"/>
</dbReference>
<evidence type="ECO:0000256" key="1">
    <source>
        <dbReference type="SAM" id="MobiDB-lite"/>
    </source>
</evidence>
<feature type="compositionally biased region" description="Basic and acidic residues" evidence="1">
    <location>
        <begin position="50"/>
        <end position="59"/>
    </location>
</feature>
<dbReference type="Proteomes" id="UP000887564">
    <property type="component" value="Unplaced"/>
</dbReference>
<feature type="region of interest" description="Disordered" evidence="1">
    <location>
        <begin position="92"/>
        <end position="150"/>
    </location>
</feature>
<protein>
    <submittedName>
        <fullName evidence="3">Uncharacterized protein</fullName>
    </submittedName>
</protein>
<proteinExistence type="predicted"/>
<accession>A0A914RFZ1</accession>
<sequence length="150" mass="17164">MQWTASFTCLMTRAGASSRNNLRQRHQHGTHDKKLDGYTRCYSGSSSPHPHLEKDESMKDWTPSIKRRRTSNAAVEVEVVLNERPITKYVERNDVQLQETEETGTRLEQTPHPGNFDKNVDNPQPAPNAQELGEVPRVANNADHQFNMLR</sequence>
<dbReference type="AlphaFoldDB" id="A0A914RFZ1"/>
<evidence type="ECO:0000313" key="2">
    <source>
        <dbReference type="Proteomes" id="UP000887564"/>
    </source>
</evidence>
<reference evidence="3" key="1">
    <citation type="submission" date="2022-11" db="UniProtKB">
        <authorList>
            <consortium name="WormBaseParasite"/>
        </authorList>
    </citation>
    <scope>IDENTIFICATION</scope>
</reference>
<feature type="region of interest" description="Disordered" evidence="1">
    <location>
        <begin position="18"/>
        <end position="72"/>
    </location>
</feature>
<name>A0A914RFZ1_PAREQ</name>